<feature type="non-terminal residue" evidence="3">
    <location>
        <position position="422"/>
    </location>
</feature>
<dbReference type="PANTHER" id="PTHR43201:SF8">
    <property type="entry name" value="ACYL-COA SYNTHETASE FAMILY MEMBER 3"/>
    <property type="match status" value="1"/>
</dbReference>
<dbReference type="InterPro" id="IPR000873">
    <property type="entry name" value="AMP-dep_synth/lig_dom"/>
</dbReference>
<dbReference type="AlphaFoldDB" id="A0A137NW73"/>
<name>A0A137NW73_CONC2</name>
<dbReference type="EMBL" id="KQ964683">
    <property type="protein sequence ID" value="KXN66864.1"/>
    <property type="molecule type" value="Genomic_DNA"/>
</dbReference>
<evidence type="ECO:0000313" key="4">
    <source>
        <dbReference type="Proteomes" id="UP000070444"/>
    </source>
</evidence>
<dbReference type="Proteomes" id="UP000070444">
    <property type="component" value="Unassembled WGS sequence"/>
</dbReference>
<dbReference type="OrthoDB" id="429813at2759"/>
<comment type="similarity">
    <text evidence="1">Belongs to the ATP-dependent AMP-binding enzyme family.</text>
</comment>
<sequence>MNSVKYSGTGRFVDLVSENAITGRKINYPAMSINQQGGYIDLTFEKFECIVSHSAKFFYQHFSNIDFLKFRNVGFLSHSDSLYLFNMLGLMKVNVAPVLISPRNSLEATIHLLKESSSQALIYQEMFNDWAVEIKKQIPSILLIPRWAADISQSFSLQEYNLVRPLDTIEEELQNVSYILHSSGSTSYPKLVPQRNFTIHNSGHRFGLEATDPARKELNFFPLFHAAGVLTMVVSHIYEMKSVILSPDMSPGNHYSSKMILQLIKQLSPKILWILPLMAKELIEHCNNIPKPHGWDVLKLIECIKYGGAQLPSMMIHDLFDHGITPCSMFGLTEAGMILKCYPDKNSKFLVPFTPFEHLKYKFKDLGDDIGELIILGNDPCLADVKDLDEEGNYPTKDLFQIVGQNPIKLNYVSRADDTIVH</sequence>
<reference evidence="3 4" key="1">
    <citation type="journal article" date="2015" name="Genome Biol. Evol.">
        <title>Phylogenomic analyses indicate that early fungi evolved digesting cell walls of algal ancestors of land plants.</title>
        <authorList>
            <person name="Chang Y."/>
            <person name="Wang S."/>
            <person name="Sekimoto S."/>
            <person name="Aerts A.L."/>
            <person name="Choi C."/>
            <person name="Clum A."/>
            <person name="LaButti K.M."/>
            <person name="Lindquist E.A."/>
            <person name="Yee Ngan C."/>
            <person name="Ohm R.A."/>
            <person name="Salamov A.A."/>
            <person name="Grigoriev I.V."/>
            <person name="Spatafora J.W."/>
            <person name="Berbee M.L."/>
        </authorList>
    </citation>
    <scope>NUCLEOTIDE SEQUENCE [LARGE SCALE GENOMIC DNA]</scope>
    <source>
        <strain evidence="3 4">NRRL 28638</strain>
    </source>
</reference>
<evidence type="ECO:0000313" key="3">
    <source>
        <dbReference type="EMBL" id="KXN66864.1"/>
    </source>
</evidence>
<dbReference type="OMA" id="FECIVSH"/>
<proteinExistence type="inferred from homology"/>
<dbReference type="PANTHER" id="PTHR43201">
    <property type="entry name" value="ACYL-COA SYNTHETASE"/>
    <property type="match status" value="1"/>
</dbReference>
<evidence type="ECO:0000259" key="2">
    <source>
        <dbReference type="Pfam" id="PF00501"/>
    </source>
</evidence>
<dbReference type="Gene3D" id="3.40.50.12780">
    <property type="entry name" value="N-terminal domain of ligase-like"/>
    <property type="match status" value="1"/>
</dbReference>
<protein>
    <submittedName>
        <fullName evidence="3">Acetyl-CoA synthetase-like protein</fullName>
    </submittedName>
</protein>
<evidence type="ECO:0000256" key="1">
    <source>
        <dbReference type="ARBA" id="ARBA00006432"/>
    </source>
</evidence>
<dbReference type="GO" id="GO:0031956">
    <property type="term" value="F:medium-chain fatty acid-CoA ligase activity"/>
    <property type="evidence" value="ECO:0007669"/>
    <property type="project" value="TreeGrafter"/>
</dbReference>
<feature type="domain" description="AMP-dependent synthetase/ligase" evidence="2">
    <location>
        <begin position="27"/>
        <end position="344"/>
    </location>
</feature>
<gene>
    <name evidence="3" type="ORF">CONCODRAFT_11212</name>
</gene>
<dbReference type="Pfam" id="PF00501">
    <property type="entry name" value="AMP-binding"/>
    <property type="match status" value="1"/>
</dbReference>
<dbReference type="InterPro" id="IPR042099">
    <property type="entry name" value="ANL_N_sf"/>
</dbReference>
<dbReference type="GO" id="GO:0006631">
    <property type="term" value="P:fatty acid metabolic process"/>
    <property type="evidence" value="ECO:0007669"/>
    <property type="project" value="TreeGrafter"/>
</dbReference>
<accession>A0A137NW73</accession>
<dbReference type="InterPro" id="IPR020845">
    <property type="entry name" value="AMP-binding_CS"/>
</dbReference>
<dbReference type="PROSITE" id="PS00455">
    <property type="entry name" value="AMP_BINDING"/>
    <property type="match status" value="1"/>
</dbReference>
<dbReference type="STRING" id="796925.A0A137NW73"/>
<organism evidence="3 4">
    <name type="scientific">Conidiobolus coronatus (strain ATCC 28846 / CBS 209.66 / NRRL 28638)</name>
    <name type="common">Delacroixia coronata</name>
    <dbReference type="NCBI Taxonomy" id="796925"/>
    <lineage>
        <taxon>Eukaryota</taxon>
        <taxon>Fungi</taxon>
        <taxon>Fungi incertae sedis</taxon>
        <taxon>Zoopagomycota</taxon>
        <taxon>Entomophthoromycotina</taxon>
        <taxon>Entomophthoromycetes</taxon>
        <taxon>Entomophthorales</taxon>
        <taxon>Ancylistaceae</taxon>
        <taxon>Conidiobolus</taxon>
    </lineage>
</organism>
<dbReference type="SUPFAM" id="SSF56801">
    <property type="entry name" value="Acetyl-CoA synthetase-like"/>
    <property type="match status" value="1"/>
</dbReference>
<keyword evidence="4" id="KW-1185">Reference proteome</keyword>